<dbReference type="PANTHER" id="PTHR12526">
    <property type="entry name" value="GLYCOSYLTRANSFERASE"/>
    <property type="match status" value="1"/>
</dbReference>
<evidence type="ECO:0000313" key="5">
    <source>
        <dbReference type="Proteomes" id="UP000298133"/>
    </source>
</evidence>
<evidence type="ECO:0000259" key="3">
    <source>
        <dbReference type="Pfam" id="PF13439"/>
    </source>
</evidence>
<dbReference type="InterPro" id="IPR001296">
    <property type="entry name" value="Glyco_trans_1"/>
</dbReference>
<comment type="caution">
    <text evidence="4">The sequence shown here is derived from an EMBL/GenBank/DDBJ whole genome shotgun (WGS) entry which is preliminary data.</text>
</comment>
<dbReference type="Pfam" id="PF00534">
    <property type="entry name" value="Glycos_transf_1"/>
    <property type="match status" value="1"/>
</dbReference>
<keyword evidence="1" id="KW-0812">Transmembrane</keyword>
<dbReference type="GO" id="GO:0016757">
    <property type="term" value="F:glycosyltransferase activity"/>
    <property type="evidence" value="ECO:0007669"/>
    <property type="project" value="InterPro"/>
</dbReference>
<dbReference type="Proteomes" id="UP000298133">
    <property type="component" value="Unassembled WGS sequence"/>
</dbReference>
<sequence length="377" mass="42368">MKLLMVKDRNVIATKFLAEFANNMAEQGHRVEIACHARHENSRGALLNPAVALDNFYAAGERLSTRLLSLFKQLLVWPPLLYKLKISRSRPDVVVCYFLIDLFNVMLLGTGAAKVVMMVHNCPEAVFERIDKKNWLARKIYRRLLAKVDVVQVLQPSFVQPFVEHYRPPRVVAIANAIAQHADGEIAAMHSEQRAEGGTVVYVGRVAKKGKRQHLLIEAFAKVADRHPGWTLEFWGLLKHGQYLQQLEQRIAALGLTDRVFICGYTDDIQAVYRRADINAFPSLREGFGLGLADGMAMGLPSIGYASAPSVNELIEHGVNGFLADDDQQFADYLGQLMADRPLRQQFGLAARKRVEPYAQEAVMQQWQTLLEELSAC</sequence>
<dbReference type="InterPro" id="IPR028098">
    <property type="entry name" value="Glyco_trans_4-like_N"/>
</dbReference>
<keyword evidence="4" id="KW-0808">Transferase</keyword>
<feature type="domain" description="Glycosyl transferase family 1" evidence="2">
    <location>
        <begin position="197"/>
        <end position="354"/>
    </location>
</feature>
<protein>
    <submittedName>
        <fullName evidence="4">Glycosyltransferase</fullName>
    </submittedName>
</protein>
<dbReference type="PANTHER" id="PTHR12526:SF630">
    <property type="entry name" value="GLYCOSYLTRANSFERASE"/>
    <property type="match status" value="1"/>
</dbReference>
<feature type="domain" description="Glycosyltransferase subfamily 4-like N-terminal" evidence="3">
    <location>
        <begin position="15"/>
        <end position="178"/>
    </location>
</feature>
<dbReference type="Pfam" id="PF13439">
    <property type="entry name" value="Glyco_transf_4"/>
    <property type="match status" value="1"/>
</dbReference>
<keyword evidence="5" id="KW-1185">Reference proteome</keyword>
<proteinExistence type="predicted"/>
<keyword evidence="1" id="KW-0472">Membrane</keyword>
<dbReference type="EMBL" id="SPIA01000001">
    <property type="protein sequence ID" value="TFH68976.1"/>
    <property type="molecule type" value="Genomic_DNA"/>
</dbReference>
<reference evidence="4 5" key="1">
    <citation type="submission" date="2019-03" db="EMBL/GenBank/DDBJ databases">
        <title>Draft genome of Gammaproteobacteria bacterium LSUCC0057, a member of the SAR92 clade.</title>
        <authorList>
            <person name="Lanclos V.C."/>
            <person name="Doiron C."/>
            <person name="Henson M.W."/>
            <person name="Thrash J.C."/>
        </authorList>
    </citation>
    <scope>NUCLEOTIDE SEQUENCE [LARGE SCALE GENOMIC DNA]</scope>
    <source>
        <strain evidence="4 5">LSUCC0057</strain>
    </source>
</reference>
<dbReference type="AlphaFoldDB" id="A0A4Y8UJJ2"/>
<accession>A0A4Y8UJJ2</accession>
<feature type="transmembrane region" description="Helical" evidence="1">
    <location>
        <begin position="93"/>
        <end position="113"/>
    </location>
</feature>
<evidence type="ECO:0000313" key="4">
    <source>
        <dbReference type="EMBL" id="TFH68976.1"/>
    </source>
</evidence>
<evidence type="ECO:0000256" key="1">
    <source>
        <dbReference type="SAM" id="Phobius"/>
    </source>
</evidence>
<organism evidence="4 5">
    <name type="scientific">Gammaproteobacteria bacterium LSUCC0057</name>
    <dbReference type="NCBI Taxonomy" id="2559237"/>
    <lineage>
        <taxon>Bacteria</taxon>
        <taxon>Pseudomonadati</taxon>
        <taxon>Pseudomonadota</taxon>
        <taxon>Gammaproteobacteria</taxon>
        <taxon>Cellvibrionales</taxon>
        <taxon>Porticoccaceae</taxon>
        <taxon>SAR92 clade</taxon>
    </lineage>
</organism>
<dbReference type="GO" id="GO:1901135">
    <property type="term" value="P:carbohydrate derivative metabolic process"/>
    <property type="evidence" value="ECO:0007669"/>
    <property type="project" value="UniProtKB-ARBA"/>
</dbReference>
<dbReference type="SUPFAM" id="SSF53756">
    <property type="entry name" value="UDP-Glycosyltransferase/glycogen phosphorylase"/>
    <property type="match status" value="1"/>
</dbReference>
<dbReference type="Gene3D" id="3.40.50.2000">
    <property type="entry name" value="Glycogen Phosphorylase B"/>
    <property type="match status" value="2"/>
</dbReference>
<name>A0A4Y8UJJ2_9GAMM</name>
<evidence type="ECO:0000259" key="2">
    <source>
        <dbReference type="Pfam" id="PF00534"/>
    </source>
</evidence>
<keyword evidence="1" id="KW-1133">Transmembrane helix</keyword>
<dbReference type="OrthoDB" id="9795746at2"/>
<gene>
    <name evidence="4" type="ORF">E3W66_03255</name>
</gene>